<keyword evidence="4" id="KW-1185">Reference proteome</keyword>
<dbReference type="InterPro" id="IPR027948">
    <property type="entry name" value="DUF4436"/>
</dbReference>
<keyword evidence="2" id="KW-1133">Transmembrane helix</keyword>
<dbReference type="OrthoDB" id="8438075at2"/>
<name>A0A1X2KQ99_9MYCO</name>
<accession>A0A1X2KQ99</accession>
<keyword evidence="2" id="KW-0812">Transmembrane</keyword>
<evidence type="ECO:0000256" key="2">
    <source>
        <dbReference type="SAM" id="Phobius"/>
    </source>
</evidence>
<dbReference type="RefSeq" id="WP_085292050.1">
    <property type="nucleotide sequence ID" value="NZ_NCXM01000028.1"/>
</dbReference>
<dbReference type="Pfam" id="PF14494">
    <property type="entry name" value="DUF4436"/>
    <property type="match status" value="1"/>
</dbReference>
<feature type="transmembrane region" description="Helical" evidence="2">
    <location>
        <begin position="253"/>
        <end position="275"/>
    </location>
</feature>
<dbReference type="Proteomes" id="UP000242320">
    <property type="component" value="Unassembled WGS sequence"/>
</dbReference>
<dbReference type="EMBL" id="NCXM01000028">
    <property type="protein sequence ID" value="OSC23832.1"/>
    <property type="molecule type" value="Genomic_DNA"/>
</dbReference>
<feature type="region of interest" description="Disordered" evidence="1">
    <location>
        <begin position="283"/>
        <end position="307"/>
    </location>
</feature>
<sequence length="307" mass="33120">MRSAGTKYGVVGLIVLILTAYVAAVGMYAQSGNGQRLDATAPTVDGDKPSATINVEDIQSNNSVLAVNLAFNPGSALLDPKTHHLKDDLSLRVRSSAMPARHTWTKGMLPGLMAVPLTIAGQIERWPFDQYRSGPIEVEIFYGPDTDRAPDHVPVTFIDHLSGWRLSATRTQADGPYRLNVHRSLSTAAFAIVILGVLITIASLALVVAIQTARDRRPFQPPMTTWYAAMLFAVVPLRNALPGSPPFGSWVDITVVIWVLVALAVSMILYIGCWWRHLKPVPARAPAEPEPAPEPAPAAEPTPASAK</sequence>
<dbReference type="PANTHER" id="PTHR37330:SF1">
    <property type="entry name" value="CONSERVED TRANSMEMBRANE PROTEIN-RELATED"/>
    <property type="match status" value="1"/>
</dbReference>
<protein>
    <submittedName>
        <fullName evidence="3">DUF4436 domain-containing protein</fullName>
    </submittedName>
</protein>
<evidence type="ECO:0000313" key="3">
    <source>
        <dbReference type="EMBL" id="OSC23832.1"/>
    </source>
</evidence>
<dbReference type="AlphaFoldDB" id="A0A1X2KQ99"/>
<feature type="compositionally biased region" description="Pro residues" evidence="1">
    <location>
        <begin position="288"/>
        <end position="300"/>
    </location>
</feature>
<reference evidence="3 4" key="1">
    <citation type="submission" date="2017-04" db="EMBL/GenBank/DDBJ databases">
        <title>The new phylogeny of genus Mycobacterium.</title>
        <authorList>
            <person name="Tortoli E."/>
            <person name="Trovato A."/>
            <person name="Cirillo D.M."/>
        </authorList>
    </citation>
    <scope>NUCLEOTIDE SEQUENCE [LARGE SCALE GENOMIC DNA]</scope>
    <source>
        <strain evidence="3 4">DSM 45247</strain>
    </source>
</reference>
<evidence type="ECO:0000313" key="4">
    <source>
        <dbReference type="Proteomes" id="UP000242320"/>
    </source>
</evidence>
<gene>
    <name evidence="3" type="ORF">B8W69_22905</name>
</gene>
<proteinExistence type="predicted"/>
<dbReference type="PANTHER" id="PTHR37330">
    <property type="entry name" value="CONSERVED TRANSMEMBRANE PROTEIN-RELATED"/>
    <property type="match status" value="1"/>
</dbReference>
<organism evidence="3 4">
    <name type="scientific">Mycolicibacterium vulneris</name>
    <dbReference type="NCBI Taxonomy" id="547163"/>
    <lineage>
        <taxon>Bacteria</taxon>
        <taxon>Bacillati</taxon>
        <taxon>Actinomycetota</taxon>
        <taxon>Actinomycetes</taxon>
        <taxon>Mycobacteriales</taxon>
        <taxon>Mycobacteriaceae</taxon>
        <taxon>Mycolicibacterium</taxon>
    </lineage>
</organism>
<comment type="caution">
    <text evidence="3">The sequence shown here is derived from an EMBL/GenBank/DDBJ whole genome shotgun (WGS) entry which is preliminary data.</text>
</comment>
<feature type="transmembrane region" description="Helical" evidence="2">
    <location>
        <begin position="224"/>
        <end position="241"/>
    </location>
</feature>
<evidence type="ECO:0000256" key="1">
    <source>
        <dbReference type="SAM" id="MobiDB-lite"/>
    </source>
</evidence>
<feature type="transmembrane region" description="Helical" evidence="2">
    <location>
        <begin position="188"/>
        <end position="212"/>
    </location>
</feature>
<keyword evidence="2" id="KW-0472">Membrane</keyword>